<dbReference type="AlphaFoldDB" id="A0A239H5Q3"/>
<evidence type="ECO:0000313" key="2">
    <source>
        <dbReference type="EMBL" id="SNS76501.1"/>
    </source>
</evidence>
<sequence length="333" mass="36151">MRSGTLSGMAGPDAQHTAVEPLTRDGAEALLEGGDAFPRRFGHRVADGYLEFPEALPAIVRALRDGVDPGWWSHLVIDPRTTTVIGHGGFKGPPTDGSVEIGYSIAPAHRGRGHATEAAHHLIDIAATRGVARVCAHTLAEENPSTAVLRRLGFRRTAELTDPGAGAVWRWELVTVRPASEDGWVEFDAPLELLPWGRNTYTVLLLDDLLEDAVAAAATRRVEGRLDEVEVNLGVNRADVSRRPFLYIGAALQRRLDARAGDVVACRLRPADPDHVPVPADVQAALEASGRQGAFARRRPAERRRLLQPVEDAAQEATRRRRIEALVRGLPPT</sequence>
<gene>
    <name evidence="2" type="ORF">SAMN06893096_107211</name>
</gene>
<dbReference type="Proteomes" id="UP000198373">
    <property type="component" value="Unassembled WGS sequence"/>
</dbReference>
<reference evidence="3" key="1">
    <citation type="submission" date="2017-06" db="EMBL/GenBank/DDBJ databases">
        <authorList>
            <person name="Varghese N."/>
            <person name="Submissions S."/>
        </authorList>
    </citation>
    <scope>NUCLEOTIDE SEQUENCE [LARGE SCALE GENOMIC DNA]</scope>
    <source>
        <strain evidence="3">DSM 46839</strain>
    </source>
</reference>
<evidence type="ECO:0000313" key="3">
    <source>
        <dbReference type="Proteomes" id="UP000198373"/>
    </source>
</evidence>
<dbReference type="SUPFAM" id="SSF55729">
    <property type="entry name" value="Acyl-CoA N-acyltransferases (Nat)"/>
    <property type="match status" value="1"/>
</dbReference>
<evidence type="ECO:0000259" key="1">
    <source>
        <dbReference type="PROSITE" id="PS51186"/>
    </source>
</evidence>
<dbReference type="Gene3D" id="3.40.630.30">
    <property type="match status" value="1"/>
</dbReference>
<dbReference type="Pfam" id="PF13376">
    <property type="entry name" value="OmdA"/>
    <property type="match status" value="1"/>
</dbReference>
<dbReference type="InterPro" id="IPR000182">
    <property type="entry name" value="GNAT_dom"/>
</dbReference>
<dbReference type="Pfam" id="PF13302">
    <property type="entry name" value="Acetyltransf_3"/>
    <property type="match status" value="1"/>
</dbReference>
<dbReference type="GO" id="GO:0016747">
    <property type="term" value="F:acyltransferase activity, transferring groups other than amino-acyl groups"/>
    <property type="evidence" value="ECO:0007669"/>
    <property type="project" value="InterPro"/>
</dbReference>
<name>A0A239H5Q3_9ACTN</name>
<dbReference type="PANTHER" id="PTHR43792">
    <property type="entry name" value="GNAT FAMILY, PUTATIVE (AFU_ORTHOLOGUE AFUA_3G00765)-RELATED-RELATED"/>
    <property type="match status" value="1"/>
</dbReference>
<dbReference type="InterPro" id="IPR051531">
    <property type="entry name" value="N-acetyltransferase"/>
</dbReference>
<keyword evidence="3" id="KW-1185">Reference proteome</keyword>
<dbReference type="CDD" id="cd04301">
    <property type="entry name" value="NAT_SF"/>
    <property type="match status" value="1"/>
</dbReference>
<dbReference type="EMBL" id="FZOO01000007">
    <property type="protein sequence ID" value="SNS76501.1"/>
    <property type="molecule type" value="Genomic_DNA"/>
</dbReference>
<dbReference type="PROSITE" id="PS51186">
    <property type="entry name" value="GNAT"/>
    <property type="match status" value="1"/>
</dbReference>
<proteinExistence type="predicted"/>
<feature type="domain" description="N-acetyltransferase" evidence="1">
    <location>
        <begin position="17"/>
        <end position="175"/>
    </location>
</feature>
<accession>A0A239H5Q3</accession>
<dbReference type="PANTHER" id="PTHR43792:SF13">
    <property type="entry name" value="ACETYLTRANSFERASE"/>
    <property type="match status" value="1"/>
</dbReference>
<dbReference type="InterPro" id="IPR016181">
    <property type="entry name" value="Acyl_CoA_acyltransferase"/>
</dbReference>
<protein>
    <submittedName>
        <fullName evidence="2">Bacteriocin-protection, YdeI or OmpD-Associated</fullName>
    </submittedName>
</protein>
<organism evidence="2 3">
    <name type="scientific">Geodermatophilus pulveris</name>
    <dbReference type="NCBI Taxonomy" id="1564159"/>
    <lineage>
        <taxon>Bacteria</taxon>
        <taxon>Bacillati</taxon>
        <taxon>Actinomycetota</taxon>
        <taxon>Actinomycetes</taxon>
        <taxon>Geodermatophilales</taxon>
        <taxon>Geodermatophilaceae</taxon>
        <taxon>Geodermatophilus</taxon>
    </lineage>
</organism>